<dbReference type="Proteomes" id="UP000323300">
    <property type="component" value="Unassembled WGS sequence"/>
</dbReference>
<dbReference type="RefSeq" id="WP_149758830.1">
    <property type="nucleotide sequence ID" value="NZ_BSPE01000028.1"/>
</dbReference>
<accession>A0A1I3WJ69</accession>
<dbReference type="InterPro" id="IPR020549">
    <property type="entry name" value="YbeY_CS"/>
</dbReference>
<comment type="function">
    <text evidence="7">Single strand-specific metallo-endoribonuclease involved in late-stage 70S ribosome quality control and in maturation of the 3' terminus of the 16S rRNA.</text>
</comment>
<evidence type="ECO:0000256" key="7">
    <source>
        <dbReference type="HAMAP-Rule" id="MF_00009"/>
    </source>
</evidence>
<keyword evidence="9" id="KW-1185">Reference proteome</keyword>
<keyword evidence="6 7" id="KW-0862">Zinc</keyword>
<dbReference type="PROSITE" id="PS01306">
    <property type="entry name" value="UPF0054"/>
    <property type="match status" value="1"/>
</dbReference>
<evidence type="ECO:0000256" key="5">
    <source>
        <dbReference type="ARBA" id="ARBA00022801"/>
    </source>
</evidence>
<keyword evidence="3 7" id="KW-0479">Metal-binding</keyword>
<sequence length="174" mass="18913">MKDAVGGVPALEIGLAETEPLEIDIWVEAGDWPAEATLGVLARRAIAAAFAETGIEAVPSELSLVFTDDAHIRKLNAGWRDKDKPTNVLSFPAFPSQRGGPLPPMLGDIILAAETIAREATLEEKPFQHHLTHLIVHGLLHLMGYDHETEAEAEEMEAVERRALARLAIPDPYA</sequence>
<keyword evidence="2 7" id="KW-0540">Nuclease</keyword>
<feature type="binding site" evidence="7">
    <location>
        <position position="137"/>
    </location>
    <ligand>
        <name>Zn(2+)</name>
        <dbReference type="ChEBI" id="CHEBI:29105"/>
        <note>catalytic</note>
    </ligand>
</feature>
<comment type="subcellular location">
    <subcellularLocation>
        <location evidence="7">Cytoplasm</location>
    </subcellularLocation>
</comment>
<dbReference type="Gene3D" id="3.40.390.30">
    <property type="entry name" value="Metalloproteases ('zincins'), catalytic domain"/>
    <property type="match status" value="1"/>
</dbReference>
<dbReference type="EMBL" id="FOSL01000002">
    <property type="protein sequence ID" value="SFK06907.1"/>
    <property type="molecule type" value="Genomic_DNA"/>
</dbReference>
<comment type="cofactor">
    <cofactor evidence="7">
        <name>Zn(2+)</name>
        <dbReference type="ChEBI" id="CHEBI:29105"/>
    </cofactor>
    <text evidence="7">Binds 1 zinc ion.</text>
</comment>
<dbReference type="GO" id="GO:0005737">
    <property type="term" value="C:cytoplasm"/>
    <property type="evidence" value="ECO:0007669"/>
    <property type="project" value="UniProtKB-SubCell"/>
</dbReference>
<dbReference type="GO" id="GO:0008270">
    <property type="term" value="F:zinc ion binding"/>
    <property type="evidence" value="ECO:0007669"/>
    <property type="project" value="UniProtKB-UniRule"/>
</dbReference>
<evidence type="ECO:0000313" key="8">
    <source>
        <dbReference type="EMBL" id="SFK06907.1"/>
    </source>
</evidence>
<evidence type="ECO:0000256" key="3">
    <source>
        <dbReference type="ARBA" id="ARBA00022723"/>
    </source>
</evidence>
<dbReference type="Pfam" id="PF02130">
    <property type="entry name" value="YbeY"/>
    <property type="match status" value="1"/>
</dbReference>
<organism evidence="8 9">
    <name type="scientific">Neomesorhizobium albiziae</name>
    <dbReference type="NCBI Taxonomy" id="335020"/>
    <lineage>
        <taxon>Bacteria</taxon>
        <taxon>Pseudomonadati</taxon>
        <taxon>Pseudomonadota</taxon>
        <taxon>Alphaproteobacteria</taxon>
        <taxon>Hyphomicrobiales</taxon>
        <taxon>Phyllobacteriaceae</taxon>
        <taxon>Neomesorhizobium</taxon>
    </lineage>
</organism>
<dbReference type="OrthoDB" id="9807740at2"/>
<keyword evidence="7" id="KW-0690">Ribosome biogenesis</keyword>
<protein>
    <recommendedName>
        <fullName evidence="7">Endoribonuclease YbeY</fullName>
        <ecNumber evidence="7">3.1.-.-</ecNumber>
    </recommendedName>
</protein>
<dbReference type="PANTHER" id="PTHR46986:SF1">
    <property type="entry name" value="ENDORIBONUCLEASE YBEY, CHLOROPLASTIC"/>
    <property type="match status" value="1"/>
</dbReference>
<gene>
    <name evidence="7" type="primary">ybeY</name>
    <name evidence="8" type="ORF">SAMN04488498_102226</name>
</gene>
<dbReference type="PANTHER" id="PTHR46986">
    <property type="entry name" value="ENDORIBONUCLEASE YBEY, CHLOROPLASTIC"/>
    <property type="match status" value="1"/>
</dbReference>
<proteinExistence type="inferred from homology"/>
<dbReference type="EC" id="3.1.-.-" evidence="7"/>
<name>A0A1I3WJ69_9HYPH</name>
<dbReference type="InterPro" id="IPR023091">
    <property type="entry name" value="MetalPrtase_cat_dom_sf_prd"/>
</dbReference>
<feature type="binding site" evidence="7">
    <location>
        <position position="141"/>
    </location>
    <ligand>
        <name>Zn(2+)</name>
        <dbReference type="ChEBI" id="CHEBI:29105"/>
        <note>catalytic</note>
    </ligand>
</feature>
<feature type="binding site" evidence="7">
    <location>
        <position position="147"/>
    </location>
    <ligand>
        <name>Zn(2+)</name>
        <dbReference type="ChEBI" id="CHEBI:29105"/>
        <note>catalytic</note>
    </ligand>
</feature>
<keyword evidence="5 7" id="KW-0378">Hydrolase</keyword>
<evidence type="ECO:0000256" key="4">
    <source>
        <dbReference type="ARBA" id="ARBA00022759"/>
    </source>
</evidence>
<dbReference type="GO" id="GO:0004521">
    <property type="term" value="F:RNA endonuclease activity"/>
    <property type="evidence" value="ECO:0007669"/>
    <property type="project" value="UniProtKB-UniRule"/>
</dbReference>
<keyword evidence="7" id="KW-0698">rRNA processing</keyword>
<keyword evidence="7" id="KW-0963">Cytoplasm</keyword>
<comment type="similarity">
    <text evidence="1 7">Belongs to the endoribonuclease YbeY family.</text>
</comment>
<dbReference type="HAMAP" id="MF_00009">
    <property type="entry name" value="Endoribonucl_YbeY"/>
    <property type="match status" value="1"/>
</dbReference>
<dbReference type="NCBIfam" id="TIGR00043">
    <property type="entry name" value="rRNA maturation RNase YbeY"/>
    <property type="match status" value="1"/>
</dbReference>
<evidence type="ECO:0000256" key="6">
    <source>
        <dbReference type="ARBA" id="ARBA00022833"/>
    </source>
</evidence>
<dbReference type="SUPFAM" id="SSF55486">
    <property type="entry name" value="Metalloproteases ('zincins'), catalytic domain"/>
    <property type="match status" value="1"/>
</dbReference>
<dbReference type="GO" id="GO:0004222">
    <property type="term" value="F:metalloendopeptidase activity"/>
    <property type="evidence" value="ECO:0007669"/>
    <property type="project" value="InterPro"/>
</dbReference>
<evidence type="ECO:0000313" key="9">
    <source>
        <dbReference type="Proteomes" id="UP000323300"/>
    </source>
</evidence>
<dbReference type="AlphaFoldDB" id="A0A1I3WJ69"/>
<evidence type="ECO:0000256" key="1">
    <source>
        <dbReference type="ARBA" id="ARBA00010875"/>
    </source>
</evidence>
<dbReference type="InterPro" id="IPR002036">
    <property type="entry name" value="YbeY"/>
</dbReference>
<dbReference type="GO" id="GO:0006364">
    <property type="term" value="P:rRNA processing"/>
    <property type="evidence" value="ECO:0007669"/>
    <property type="project" value="UniProtKB-UniRule"/>
</dbReference>
<keyword evidence="4 7" id="KW-0255">Endonuclease</keyword>
<evidence type="ECO:0000256" key="2">
    <source>
        <dbReference type="ARBA" id="ARBA00022722"/>
    </source>
</evidence>
<reference evidence="8 9" key="1">
    <citation type="submission" date="2016-10" db="EMBL/GenBank/DDBJ databases">
        <authorList>
            <person name="Varghese N."/>
            <person name="Submissions S."/>
        </authorList>
    </citation>
    <scope>NUCLEOTIDE SEQUENCE [LARGE SCALE GENOMIC DNA]</scope>
    <source>
        <strain evidence="8 9">DSM 21822</strain>
    </source>
</reference>